<proteinExistence type="predicted"/>
<protein>
    <submittedName>
        <fullName evidence="3">Acetyl esterase/lipase</fullName>
    </submittedName>
</protein>
<gene>
    <name evidence="3" type="ORF">SAMN05216283_105143</name>
</gene>
<dbReference type="EMBL" id="FONW01000005">
    <property type="protein sequence ID" value="SFF37720.1"/>
    <property type="molecule type" value="Genomic_DNA"/>
</dbReference>
<keyword evidence="4" id="KW-1185">Reference proteome</keyword>
<dbReference type="PANTHER" id="PTHR48081">
    <property type="entry name" value="AB HYDROLASE SUPERFAMILY PROTEIN C4A8.06C"/>
    <property type="match status" value="1"/>
</dbReference>
<feature type="domain" description="BD-FAE-like" evidence="2">
    <location>
        <begin position="48"/>
        <end position="167"/>
    </location>
</feature>
<organism evidence="3 4">
    <name type="scientific">Sunxiuqinia elliptica</name>
    <dbReference type="NCBI Taxonomy" id="655355"/>
    <lineage>
        <taxon>Bacteria</taxon>
        <taxon>Pseudomonadati</taxon>
        <taxon>Bacteroidota</taxon>
        <taxon>Bacteroidia</taxon>
        <taxon>Marinilabiliales</taxon>
        <taxon>Prolixibacteraceae</taxon>
        <taxon>Sunxiuqinia</taxon>
    </lineage>
</organism>
<reference evidence="3 4" key="1">
    <citation type="submission" date="2016-10" db="EMBL/GenBank/DDBJ databases">
        <authorList>
            <person name="de Groot N.N."/>
        </authorList>
    </citation>
    <scope>NUCLEOTIDE SEQUENCE [LARGE SCALE GENOMIC DNA]</scope>
    <source>
        <strain evidence="3 4">CGMCC 1.9156</strain>
    </source>
</reference>
<name>A0A1I2I811_9BACT</name>
<dbReference type="InterPro" id="IPR050300">
    <property type="entry name" value="GDXG_lipolytic_enzyme"/>
</dbReference>
<dbReference type="Proteomes" id="UP000198964">
    <property type="component" value="Unassembled WGS sequence"/>
</dbReference>
<sequence length="317" mass="35017">MKILLSTFCIFFILHTGFAQERYLEEITDSVNVETYTYIQKDGQNLELDVYSPAFDNETERPVLVYVHGGGFSGGIRNNEGTATFCKKFAQRGYVAVSITYRLLRKGTKTGFGCDCPTNEKLEAIAAAVEDLQDATYFLITNWENLGINPHQIILAGSSAGAETVLPAAYQPPYCYGLESGPVSYAGVISMAGAMADTTQIYADSAIPSMFFHGTCDNLVPYASAPHHYCSEDREGYLMLHGSKTIADKLQQLGKPYWLYTVCGGNHSVAGSPMFDQVEEMLTFCHKFVLNNSRDQIHTIIPGEHNCDYPGFNYCAN</sequence>
<evidence type="ECO:0000313" key="4">
    <source>
        <dbReference type="Proteomes" id="UP000198964"/>
    </source>
</evidence>
<dbReference type="AlphaFoldDB" id="A0A1I2I811"/>
<dbReference type="SUPFAM" id="SSF53474">
    <property type="entry name" value="alpha/beta-Hydrolases"/>
    <property type="match status" value="1"/>
</dbReference>
<evidence type="ECO:0000313" key="3">
    <source>
        <dbReference type="EMBL" id="SFF37720.1"/>
    </source>
</evidence>
<dbReference type="InterPro" id="IPR049492">
    <property type="entry name" value="BD-FAE-like_dom"/>
</dbReference>
<dbReference type="STRING" id="655355.SAMN05216283_105143"/>
<dbReference type="GO" id="GO:0016787">
    <property type="term" value="F:hydrolase activity"/>
    <property type="evidence" value="ECO:0007669"/>
    <property type="project" value="UniProtKB-KW"/>
</dbReference>
<keyword evidence="1" id="KW-0378">Hydrolase</keyword>
<dbReference type="Gene3D" id="3.40.50.1820">
    <property type="entry name" value="alpha/beta hydrolase"/>
    <property type="match status" value="1"/>
</dbReference>
<evidence type="ECO:0000259" key="2">
    <source>
        <dbReference type="Pfam" id="PF20434"/>
    </source>
</evidence>
<dbReference type="RefSeq" id="WP_093920051.1">
    <property type="nucleotide sequence ID" value="NZ_FONW01000005.1"/>
</dbReference>
<evidence type="ECO:0000256" key="1">
    <source>
        <dbReference type="ARBA" id="ARBA00022801"/>
    </source>
</evidence>
<accession>A0A1I2I811</accession>
<dbReference type="Pfam" id="PF20434">
    <property type="entry name" value="BD-FAE"/>
    <property type="match status" value="1"/>
</dbReference>
<dbReference type="InterPro" id="IPR029058">
    <property type="entry name" value="AB_hydrolase_fold"/>
</dbReference>